<dbReference type="AlphaFoldDB" id="G8UP42"/>
<dbReference type="PATRIC" id="fig|203275.8.peg.1673"/>
<feature type="region of interest" description="Disordered" evidence="1">
    <location>
        <begin position="22"/>
        <end position="42"/>
    </location>
</feature>
<name>G8UP42_TANFA</name>
<accession>G8UP42</accession>
<dbReference type="Proteomes" id="UP000005436">
    <property type="component" value="Chromosome"/>
</dbReference>
<evidence type="ECO:0000313" key="2">
    <source>
        <dbReference type="EMBL" id="AEW20960.1"/>
    </source>
</evidence>
<keyword evidence="3" id="KW-1185">Reference proteome</keyword>
<dbReference type="KEGG" id="tfo:BFO_1842"/>
<dbReference type="HOGENOM" id="CLU_3259001_0_0_10"/>
<reference evidence="3" key="1">
    <citation type="submission" date="2011-12" db="EMBL/GenBank/DDBJ databases">
        <title>Complete sequence of Tannerella forsythia ATCC 43037.</title>
        <authorList>
            <person name="Dewhirst F."/>
            <person name="Tanner A."/>
            <person name="Izard J."/>
            <person name="Brinkac L."/>
            <person name="Durkin A.S."/>
            <person name="Hostetler J."/>
            <person name="Shetty J."/>
            <person name="Torralba M."/>
            <person name="Gill S."/>
            <person name="Nelson K."/>
        </authorList>
    </citation>
    <scope>NUCLEOTIDE SEQUENCE [LARGE SCALE GENOMIC DNA]</scope>
    <source>
        <strain evidence="3">ATCC 43037 / JCM 10827 / CCUG 33226 / KCTC 5666 / FDC 338</strain>
    </source>
</reference>
<feature type="compositionally biased region" description="Low complexity" evidence="1">
    <location>
        <begin position="26"/>
        <end position="42"/>
    </location>
</feature>
<gene>
    <name evidence="2" type="ordered locus">BFO_1842</name>
</gene>
<sequence length="42" mass="4666">MIISILAYKEGRKDENKKGFVIRHIPNSNPSSLNGSGDIPLR</sequence>
<protein>
    <submittedName>
        <fullName evidence="2">Uncharacterized protein</fullName>
    </submittedName>
</protein>
<dbReference type="EMBL" id="CP003191">
    <property type="protein sequence ID" value="AEW20960.1"/>
    <property type="molecule type" value="Genomic_DNA"/>
</dbReference>
<evidence type="ECO:0000256" key="1">
    <source>
        <dbReference type="SAM" id="MobiDB-lite"/>
    </source>
</evidence>
<proteinExistence type="predicted"/>
<organism evidence="2 3">
    <name type="scientific">Tannerella forsythia (strain ATCC 43037 / JCM 10827 / CCUG 21028 A / KCTC 5666 / FDC 338)</name>
    <name type="common">Bacteroides forsythus</name>
    <dbReference type="NCBI Taxonomy" id="203275"/>
    <lineage>
        <taxon>Bacteria</taxon>
        <taxon>Pseudomonadati</taxon>
        <taxon>Bacteroidota</taxon>
        <taxon>Bacteroidia</taxon>
        <taxon>Bacteroidales</taxon>
        <taxon>Tannerellaceae</taxon>
        <taxon>Tannerella</taxon>
    </lineage>
</organism>
<evidence type="ECO:0000313" key="3">
    <source>
        <dbReference type="Proteomes" id="UP000005436"/>
    </source>
</evidence>